<dbReference type="PANTHER" id="PTHR11063">
    <property type="entry name" value="GLUTAMATE SEMIALDEHYDE DEHYDROGENASE"/>
    <property type="match status" value="1"/>
</dbReference>
<proteinExistence type="predicted"/>
<dbReference type="InterPro" id="IPR016162">
    <property type="entry name" value="Ald_DH_N"/>
</dbReference>
<gene>
    <name evidence="1" type="primary">P5CS_1</name>
    <name evidence="1" type="ORF">CK203_010102</name>
</gene>
<dbReference type="Proteomes" id="UP000288805">
    <property type="component" value="Unassembled WGS sequence"/>
</dbReference>
<protein>
    <submittedName>
        <fullName evidence="1">Delta-1-pyrroline-5-carboxylate synthase</fullName>
    </submittedName>
</protein>
<dbReference type="Gene3D" id="3.40.605.10">
    <property type="entry name" value="Aldehyde Dehydrogenase, Chain A, domain 1"/>
    <property type="match status" value="1"/>
</dbReference>
<dbReference type="Gene3D" id="3.40.309.10">
    <property type="entry name" value="Aldehyde Dehydrogenase, Chain A, domain 2"/>
    <property type="match status" value="1"/>
</dbReference>
<comment type="caution">
    <text evidence="1">The sequence shown here is derived from an EMBL/GenBank/DDBJ whole genome shotgun (WGS) entry which is preliminary data.</text>
</comment>
<evidence type="ECO:0000313" key="2">
    <source>
        <dbReference type="Proteomes" id="UP000288805"/>
    </source>
</evidence>
<dbReference type="PANTHER" id="PTHR11063:SF8">
    <property type="entry name" value="DELTA-1-PYRROLINE-5-CARBOXYLATE SYNTHASE"/>
    <property type="match status" value="1"/>
</dbReference>
<evidence type="ECO:0000313" key="1">
    <source>
        <dbReference type="EMBL" id="RVX13740.1"/>
    </source>
</evidence>
<dbReference type="EMBL" id="QGNW01000023">
    <property type="protein sequence ID" value="RVX13740.1"/>
    <property type="molecule type" value="Genomic_DNA"/>
</dbReference>
<dbReference type="SUPFAM" id="SSF53720">
    <property type="entry name" value="ALDH-like"/>
    <property type="match status" value="1"/>
</dbReference>
<dbReference type="AlphaFoldDB" id="A0A438JXP9"/>
<reference evidence="1 2" key="1">
    <citation type="journal article" date="2018" name="PLoS Genet.">
        <title>Population sequencing reveals clonal diversity and ancestral inbreeding in the grapevine cultivar Chardonnay.</title>
        <authorList>
            <person name="Roach M.J."/>
            <person name="Johnson D.L."/>
            <person name="Bohlmann J."/>
            <person name="van Vuuren H.J."/>
            <person name="Jones S.J."/>
            <person name="Pretorius I.S."/>
            <person name="Schmidt S.A."/>
            <person name="Borneman A.R."/>
        </authorList>
    </citation>
    <scope>NUCLEOTIDE SEQUENCE [LARGE SCALE GENOMIC DNA]</scope>
    <source>
        <strain evidence="2">cv. Chardonnay</strain>
        <tissue evidence="1">Leaf</tissue>
    </source>
</reference>
<dbReference type="InterPro" id="IPR016161">
    <property type="entry name" value="Ald_DH/histidinol_DH"/>
</dbReference>
<dbReference type="InterPro" id="IPR016163">
    <property type="entry name" value="Ald_DH_C"/>
</dbReference>
<accession>A0A438JXP9</accession>
<organism evidence="1 2">
    <name type="scientific">Vitis vinifera</name>
    <name type="common">Grape</name>
    <dbReference type="NCBI Taxonomy" id="29760"/>
    <lineage>
        <taxon>Eukaryota</taxon>
        <taxon>Viridiplantae</taxon>
        <taxon>Streptophyta</taxon>
        <taxon>Embryophyta</taxon>
        <taxon>Tracheophyta</taxon>
        <taxon>Spermatophyta</taxon>
        <taxon>Magnoliopsida</taxon>
        <taxon>eudicotyledons</taxon>
        <taxon>Gunneridae</taxon>
        <taxon>Pentapetalae</taxon>
        <taxon>rosids</taxon>
        <taxon>Vitales</taxon>
        <taxon>Vitaceae</taxon>
        <taxon>Viteae</taxon>
        <taxon>Vitis</taxon>
    </lineage>
</organism>
<dbReference type="GO" id="GO:0016620">
    <property type="term" value="F:oxidoreductase activity, acting on the aldehyde or oxo group of donors, NAD or NADP as acceptor"/>
    <property type="evidence" value="ECO:0007669"/>
    <property type="project" value="InterPro"/>
</dbReference>
<name>A0A438JXP9_VITVI</name>
<sequence>MEEPIGHVLKRTEVADGLILEKMSCPLGVLLIVFESRPDALVQIASLAIRSGNGLLLKGGKEAKRSNAILHKVITEAIPDSVGKKLIGLVTSREEIPNLLKLDDVIDLVIPRGSNKLVSQIKDSTKIPVLGHAEQCLHLELKIQHLLSDGICHVYVDKSANMDTAKHIVLDAKVDYPAACNAMFVRKAVSRLGKAVSRIGGGPLRMILQDCRTVEFPENVESNPSKFAVKWWDDEVLELLDMEIEAFLVSCCFKSCEDNFIWVLYAVYVLVDGSGRWKKVCGKVILDSPNAFMEGRKFLNATLMANQAVNSGFRSVEEIFYLAVANRRLYMMGRPSESEKEDKLVWEANKKRRAFLHGRQLEETLLVHKDLVQTGGLNQLIVELRNEGGAFCINKELLFYL</sequence>